<dbReference type="EMBL" id="JAUJLE010000457">
    <property type="protein sequence ID" value="KAK0955786.1"/>
    <property type="molecule type" value="Genomic_DNA"/>
</dbReference>
<dbReference type="Gene3D" id="3.40.30.10">
    <property type="entry name" value="Glutaredoxin"/>
    <property type="match status" value="1"/>
</dbReference>
<dbReference type="PROSITE" id="PS50404">
    <property type="entry name" value="GST_NTER"/>
    <property type="match status" value="1"/>
</dbReference>
<feature type="domain" description="GST N-terminal" evidence="1">
    <location>
        <begin position="1"/>
        <end position="79"/>
    </location>
</feature>
<proteinExistence type="predicted"/>
<dbReference type="Gene3D" id="1.20.1050.10">
    <property type="match status" value="1"/>
</dbReference>
<dbReference type="InterPro" id="IPR036282">
    <property type="entry name" value="Glutathione-S-Trfase_C_sf"/>
</dbReference>
<gene>
    <name evidence="2" type="ORF">LTR91_022691</name>
</gene>
<dbReference type="CDD" id="cd00299">
    <property type="entry name" value="GST_C_family"/>
    <property type="match status" value="1"/>
</dbReference>
<accession>A0AAN6H571</accession>
<reference evidence="2" key="1">
    <citation type="submission" date="2023-06" db="EMBL/GenBank/DDBJ databases">
        <title>Black Yeasts Isolated from many extreme environments.</title>
        <authorList>
            <person name="Coleine C."/>
            <person name="Stajich J.E."/>
            <person name="Selbmann L."/>
        </authorList>
    </citation>
    <scope>NUCLEOTIDE SEQUENCE</scope>
    <source>
        <strain evidence="2">CCFEE 5200</strain>
    </source>
</reference>
<name>A0AAN6H571_9PEZI</name>
<dbReference type="SUPFAM" id="SSF47616">
    <property type="entry name" value="GST C-terminal domain-like"/>
    <property type="match status" value="1"/>
</dbReference>
<evidence type="ECO:0000313" key="2">
    <source>
        <dbReference type="EMBL" id="KAK0955786.1"/>
    </source>
</evidence>
<dbReference type="AlphaFoldDB" id="A0AAN6H571"/>
<protein>
    <recommendedName>
        <fullName evidence="1">GST N-terminal domain-containing protein</fullName>
    </recommendedName>
</protein>
<evidence type="ECO:0000259" key="1">
    <source>
        <dbReference type="PROSITE" id="PS50404"/>
    </source>
</evidence>
<organism evidence="2 3">
    <name type="scientific">Friedmanniomyces endolithicus</name>
    <dbReference type="NCBI Taxonomy" id="329885"/>
    <lineage>
        <taxon>Eukaryota</taxon>
        <taxon>Fungi</taxon>
        <taxon>Dikarya</taxon>
        <taxon>Ascomycota</taxon>
        <taxon>Pezizomycotina</taxon>
        <taxon>Dothideomycetes</taxon>
        <taxon>Dothideomycetidae</taxon>
        <taxon>Mycosphaerellales</taxon>
        <taxon>Teratosphaeriaceae</taxon>
        <taxon>Friedmanniomyces</taxon>
    </lineage>
</organism>
<sequence length="238" mass="26822">MVRYAFALRGQAKDQGHEIRIKEQPVEIIKAKEQLSEHYMCDINANGEVPVLVPLDSGKPIPESVDITKHLAESYPSMIPDSCGSEIKQLIYELHGISFFAFTFAGKPQGIQATKARLEGLQKEPISDQYRAAIDIKLQRLKEKKFAVLTPQASKKNEEYAAQLMTRLESLLNAWQTPWLFGLERPSALDAHLLVFIARMQDVGRGDVIPEALKKYGEKAMNGPEWHEVMQGRHTSPL</sequence>
<dbReference type="InterPro" id="IPR004045">
    <property type="entry name" value="Glutathione_S-Trfase_N"/>
</dbReference>
<keyword evidence="3" id="KW-1185">Reference proteome</keyword>
<dbReference type="Proteomes" id="UP001175353">
    <property type="component" value="Unassembled WGS sequence"/>
</dbReference>
<comment type="caution">
    <text evidence="2">The sequence shown here is derived from an EMBL/GenBank/DDBJ whole genome shotgun (WGS) entry which is preliminary data.</text>
</comment>
<dbReference type="InterPro" id="IPR036249">
    <property type="entry name" value="Thioredoxin-like_sf"/>
</dbReference>
<dbReference type="SUPFAM" id="SSF52833">
    <property type="entry name" value="Thioredoxin-like"/>
    <property type="match status" value="1"/>
</dbReference>
<evidence type="ECO:0000313" key="3">
    <source>
        <dbReference type="Proteomes" id="UP001175353"/>
    </source>
</evidence>